<dbReference type="AlphaFoldDB" id="A0A7J9HUC8"/>
<protein>
    <recommendedName>
        <fullName evidence="3">RNase H type-1 domain-containing protein</fullName>
    </recommendedName>
</protein>
<dbReference type="OrthoDB" id="961708at2759"/>
<keyword evidence="2" id="KW-1185">Reference proteome</keyword>
<sequence>MEMVLPSGDWKWELIKDMLPPPVVSCIASYKPLFVMQLDSGYVAVEGVVRGKHGDWIIGYHRLEVVKAILGSTSTVSNSVLIRRIQNILALENQWFLWYIPKEQNQVADCLDKQALTGKDEL</sequence>
<gene>
    <name evidence="1" type="ORF">Gohar_027307</name>
</gene>
<organism evidence="1 2">
    <name type="scientific">Gossypium harknessii</name>
    <dbReference type="NCBI Taxonomy" id="34285"/>
    <lineage>
        <taxon>Eukaryota</taxon>
        <taxon>Viridiplantae</taxon>
        <taxon>Streptophyta</taxon>
        <taxon>Embryophyta</taxon>
        <taxon>Tracheophyta</taxon>
        <taxon>Spermatophyta</taxon>
        <taxon>Magnoliopsida</taxon>
        <taxon>eudicotyledons</taxon>
        <taxon>Gunneridae</taxon>
        <taxon>Pentapetalae</taxon>
        <taxon>rosids</taxon>
        <taxon>malvids</taxon>
        <taxon>Malvales</taxon>
        <taxon>Malvaceae</taxon>
        <taxon>Malvoideae</taxon>
        <taxon>Gossypium</taxon>
    </lineage>
</organism>
<reference evidence="1 2" key="1">
    <citation type="journal article" date="2019" name="Genome Biol. Evol.">
        <title>Insights into the evolution of the New World diploid cottons (Gossypium, subgenus Houzingenia) based on genome sequencing.</title>
        <authorList>
            <person name="Grover C.E."/>
            <person name="Arick M.A. 2nd"/>
            <person name="Thrash A."/>
            <person name="Conover J.L."/>
            <person name="Sanders W.S."/>
            <person name="Peterson D.G."/>
            <person name="Frelichowski J.E."/>
            <person name="Scheffler J.A."/>
            <person name="Scheffler B.E."/>
            <person name="Wendel J.F."/>
        </authorList>
    </citation>
    <scope>NUCLEOTIDE SEQUENCE [LARGE SCALE GENOMIC DNA]</scope>
    <source>
        <strain evidence="1">0</strain>
        <tissue evidence="1">Leaf</tissue>
    </source>
</reference>
<evidence type="ECO:0000313" key="1">
    <source>
        <dbReference type="EMBL" id="MBA0813460.1"/>
    </source>
</evidence>
<name>A0A7J9HUC8_9ROSI</name>
<dbReference type="EMBL" id="JABFAD010000011">
    <property type="protein sequence ID" value="MBA0813460.1"/>
    <property type="molecule type" value="Genomic_DNA"/>
</dbReference>
<proteinExistence type="predicted"/>
<accession>A0A7J9HUC8</accession>
<dbReference type="Proteomes" id="UP000593560">
    <property type="component" value="Unassembled WGS sequence"/>
</dbReference>
<evidence type="ECO:0008006" key="3">
    <source>
        <dbReference type="Google" id="ProtNLM"/>
    </source>
</evidence>
<evidence type="ECO:0000313" key="2">
    <source>
        <dbReference type="Proteomes" id="UP000593560"/>
    </source>
</evidence>
<comment type="caution">
    <text evidence="1">The sequence shown here is derived from an EMBL/GenBank/DDBJ whole genome shotgun (WGS) entry which is preliminary data.</text>
</comment>